<dbReference type="PROSITE" id="PS50016">
    <property type="entry name" value="ZF_PHD_2"/>
    <property type="match status" value="1"/>
</dbReference>
<evidence type="ECO:0000259" key="6">
    <source>
        <dbReference type="PROSITE" id="PS50016"/>
    </source>
</evidence>
<dbReference type="Proteomes" id="UP001190700">
    <property type="component" value="Unassembled WGS sequence"/>
</dbReference>
<feature type="region of interest" description="Disordered" evidence="5">
    <location>
        <begin position="84"/>
        <end position="103"/>
    </location>
</feature>
<gene>
    <name evidence="7" type="ORF">CYMTET_22405</name>
</gene>
<dbReference type="AlphaFoldDB" id="A0AAE0G0A8"/>
<dbReference type="EMBL" id="LGRX02011210">
    <property type="protein sequence ID" value="KAK3269140.1"/>
    <property type="molecule type" value="Genomic_DNA"/>
</dbReference>
<sequence>MLLCDACNRGYHIWCLTPALKHVPDGDWLCPKCPNTEAEVAAAEVEVHSLVDKMGEMELRIKERLVSGDRLLAADVGPKRIVKKGAGQPWQASTKEQLASDEGSMGDLQDHIKWEDQGMLTEAVRKLMPGHWHEGHRTILSRKCAEQMARARELRHAAKVPAMLEEEVEKRGDVSKMNRVQVKNASALYWGLELVMTGPQEVKRLAVELDWSSLRKAWDPWAGTVLDIALPLAVLASRKVACVHVPSHYMTDMTESRAKYFRHLSHAGRLHVIGHLEHGPIGRRCMWVLVFKNPLLRAQMLRGGESSGVAMFTFSMGRFAADRETTECAE</sequence>
<evidence type="ECO:0000256" key="1">
    <source>
        <dbReference type="ARBA" id="ARBA00022723"/>
    </source>
</evidence>
<dbReference type="PANTHER" id="PTHR47162:SF10">
    <property type="entry name" value="METHYL-CPG-BINDING DOMAIN-CONTAINING PROTEIN 9 ISOFORM X1"/>
    <property type="match status" value="1"/>
</dbReference>
<feature type="domain" description="PHD-type" evidence="6">
    <location>
        <begin position="1"/>
        <end position="36"/>
    </location>
</feature>
<organism evidence="7 8">
    <name type="scientific">Cymbomonas tetramitiformis</name>
    <dbReference type="NCBI Taxonomy" id="36881"/>
    <lineage>
        <taxon>Eukaryota</taxon>
        <taxon>Viridiplantae</taxon>
        <taxon>Chlorophyta</taxon>
        <taxon>Pyramimonadophyceae</taxon>
        <taxon>Pyramimonadales</taxon>
        <taxon>Pyramimonadaceae</taxon>
        <taxon>Cymbomonas</taxon>
    </lineage>
</organism>
<evidence type="ECO:0000256" key="2">
    <source>
        <dbReference type="ARBA" id="ARBA00022771"/>
    </source>
</evidence>
<comment type="caution">
    <text evidence="7">The sequence shown here is derived from an EMBL/GenBank/DDBJ whole genome shotgun (WGS) entry which is preliminary data.</text>
</comment>
<keyword evidence="8" id="KW-1185">Reference proteome</keyword>
<keyword evidence="3" id="KW-0862">Zinc</keyword>
<evidence type="ECO:0000256" key="4">
    <source>
        <dbReference type="PROSITE-ProRule" id="PRU00146"/>
    </source>
</evidence>
<evidence type="ECO:0000313" key="7">
    <source>
        <dbReference type="EMBL" id="KAK3269140.1"/>
    </source>
</evidence>
<dbReference type="SUPFAM" id="SSF57903">
    <property type="entry name" value="FYVE/PHD zinc finger"/>
    <property type="match status" value="1"/>
</dbReference>
<dbReference type="InterPro" id="IPR019787">
    <property type="entry name" value="Znf_PHD-finger"/>
</dbReference>
<dbReference type="GO" id="GO:0008270">
    <property type="term" value="F:zinc ion binding"/>
    <property type="evidence" value="ECO:0007669"/>
    <property type="project" value="UniProtKB-KW"/>
</dbReference>
<dbReference type="InterPro" id="IPR013083">
    <property type="entry name" value="Znf_RING/FYVE/PHD"/>
</dbReference>
<dbReference type="SMART" id="SM00249">
    <property type="entry name" value="PHD"/>
    <property type="match status" value="1"/>
</dbReference>
<reference evidence="7 8" key="1">
    <citation type="journal article" date="2015" name="Genome Biol. Evol.">
        <title>Comparative Genomics of a Bacterivorous Green Alga Reveals Evolutionary Causalities and Consequences of Phago-Mixotrophic Mode of Nutrition.</title>
        <authorList>
            <person name="Burns J.A."/>
            <person name="Paasch A."/>
            <person name="Narechania A."/>
            <person name="Kim E."/>
        </authorList>
    </citation>
    <scope>NUCLEOTIDE SEQUENCE [LARGE SCALE GENOMIC DNA]</scope>
    <source>
        <strain evidence="7 8">PLY_AMNH</strain>
    </source>
</reference>
<dbReference type="Gene3D" id="3.30.40.10">
    <property type="entry name" value="Zinc/RING finger domain, C3HC4 (zinc finger)"/>
    <property type="match status" value="1"/>
</dbReference>
<dbReference type="InterPro" id="IPR011011">
    <property type="entry name" value="Znf_FYVE_PHD"/>
</dbReference>
<proteinExistence type="predicted"/>
<evidence type="ECO:0000256" key="5">
    <source>
        <dbReference type="SAM" id="MobiDB-lite"/>
    </source>
</evidence>
<evidence type="ECO:0000313" key="8">
    <source>
        <dbReference type="Proteomes" id="UP001190700"/>
    </source>
</evidence>
<name>A0AAE0G0A8_9CHLO</name>
<protein>
    <recommendedName>
        <fullName evidence="6">PHD-type domain-containing protein</fullName>
    </recommendedName>
</protein>
<dbReference type="PANTHER" id="PTHR47162">
    <property type="entry name" value="OS02G0192300 PROTEIN"/>
    <property type="match status" value="1"/>
</dbReference>
<accession>A0AAE0G0A8</accession>
<keyword evidence="2 4" id="KW-0863">Zinc-finger</keyword>
<evidence type="ECO:0000256" key="3">
    <source>
        <dbReference type="ARBA" id="ARBA00022833"/>
    </source>
</evidence>
<dbReference type="InterPro" id="IPR001965">
    <property type="entry name" value="Znf_PHD"/>
</dbReference>
<dbReference type="Pfam" id="PF00628">
    <property type="entry name" value="PHD"/>
    <property type="match status" value="1"/>
</dbReference>
<keyword evidence="1" id="KW-0479">Metal-binding</keyword>